<dbReference type="EMBL" id="JANBUO010003867">
    <property type="protein sequence ID" value="KAJ2789216.1"/>
    <property type="molecule type" value="Genomic_DNA"/>
</dbReference>
<proteinExistence type="predicted"/>
<sequence length="173" mass="17586">MGDGAPGGRSGAGNLGTPASPLRIFTRIGGGVSNSNSSTGERTPDDAFTPREAATAMLGSAFGQSHEDRTMGSSSRPSSSHKVHGENSHAAASRAAKAAARIGRQGGHYHALPSHWRGHDSSPSSVGSPITPDSGGQEDTGALRSLPLVGSAGSQVACTPEPFRPFHNSRDYG</sequence>
<keyword evidence="3" id="KW-1185">Reference proteome</keyword>
<dbReference type="AlphaFoldDB" id="A0A9W8HN49"/>
<dbReference type="Proteomes" id="UP001140094">
    <property type="component" value="Unassembled WGS sequence"/>
</dbReference>
<reference evidence="2" key="1">
    <citation type="submission" date="2022-07" db="EMBL/GenBank/DDBJ databases">
        <title>Phylogenomic reconstructions and comparative analyses of Kickxellomycotina fungi.</title>
        <authorList>
            <person name="Reynolds N.K."/>
            <person name="Stajich J.E."/>
            <person name="Barry K."/>
            <person name="Grigoriev I.V."/>
            <person name="Crous P."/>
            <person name="Smith M.E."/>
        </authorList>
    </citation>
    <scope>NUCLEOTIDE SEQUENCE</scope>
    <source>
        <strain evidence="2">NRRL 1565</strain>
    </source>
</reference>
<feature type="compositionally biased region" description="Gly residues" evidence="1">
    <location>
        <begin position="1"/>
        <end position="14"/>
    </location>
</feature>
<dbReference type="OrthoDB" id="430364at2759"/>
<accession>A0A9W8HN49</accession>
<evidence type="ECO:0000256" key="1">
    <source>
        <dbReference type="SAM" id="MobiDB-lite"/>
    </source>
</evidence>
<organism evidence="2 3">
    <name type="scientific">Coemansia guatemalensis</name>
    <dbReference type="NCBI Taxonomy" id="2761395"/>
    <lineage>
        <taxon>Eukaryota</taxon>
        <taxon>Fungi</taxon>
        <taxon>Fungi incertae sedis</taxon>
        <taxon>Zoopagomycota</taxon>
        <taxon>Kickxellomycotina</taxon>
        <taxon>Kickxellomycetes</taxon>
        <taxon>Kickxellales</taxon>
        <taxon>Kickxellaceae</taxon>
        <taxon>Coemansia</taxon>
    </lineage>
</organism>
<evidence type="ECO:0000313" key="3">
    <source>
        <dbReference type="Proteomes" id="UP001140094"/>
    </source>
</evidence>
<protein>
    <submittedName>
        <fullName evidence="2">Uncharacterized protein</fullName>
    </submittedName>
</protein>
<feature type="region of interest" description="Disordered" evidence="1">
    <location>
        <begin position="1"/>
        <end position="173"/>
    </location>
</feature>
<comment type="caution">
    <text evidence="2">The sequence shown here is derived from an EMBL/GenBank/DDBJ whole genome shotgun (WGS) entry which is preliminary data.</text>
</comment>
<name>A0A9W8HN49_9FUNG</name>
<evidence type="ECO:0000313" key="2">
    <source>
        <dbReference type="EMBL" id="KAJ2789216.1"/>
    </source>
</evidence>
<feature type="compositionally biased region" description="Low complexity" evidence="1">
    <location>
        <begin position="90"/>
        <end position="101"/>
    </location>
</feature>
<feature type="non-terminal residue" evidence="2">
    <location>
        <position position="173"/>
    </location>
</feature>
<gene>
    <name evidence="2" type="ORF">H4R20_007221</name>
</gene>